<organism evidence="1 2">
    <name type="scientific">Kitasatospora cathayae</name>
    <dbReference type="NCBI Taxonomy" id="3004092"/>
    <lineage>
        <taxon>Bacteria</taxon>
        <taxon>Bacillati</taxon>
        <taxon>Actinomycetota</taxon>
        <taxon>Actinomycetes</taxon>
        <taxon>Kitasatosporales</taxon>
        <taxon>Streptomycetaceae</taxon>
        <taxon>Kitasatospora</taxon>
    </lineage>
</organism>
<dbReference type="EMBL" id="CP115450">
    <property type="protein sequence ID" value="WBP84431.1"/>
    <property type="molecule type" value="Genomic_DNA"/>
</dbReference>
<name>A0ABY7PVP2_9ACTN</name>
<accession>A0ABY7PVP2</accession>
<reference evidence="2" key="1">
    <citation type="submission" date="2022-12" db="EMBL/GenBank/DDBJ databases">
        <authorList>
            <person name="Mo P."/>
        </authorList>
    </citation>
    <scope>NUCLEOTIDE SEQUENCE [LARGE SCALE GENOMIC DNA]</scope>
    <source>
        <strain evidence="2">HUAS 3-15</strain>
    </source>
</reference>
<sequence>MIEVARHGAFSVNCVGLERQPFPLSFGVREVDGWWLVSAAAAQARELVDVLTRAANETVVVAGVETYSFLDADDQLWSPARIAAEQGVECAVHRVGVSTTGANGIGEEFLVMHRDDLPRFLEDWYPQNLVLAGVPEGTGPEQLDELAVALDTGDFDVPVLPYVDGARFWYSGHDDCYLAVETNDPALPPALLGRLLALLAGSTLVGDGEDATIGIPEPGEALTRRLLGASPNWAGALGTASEGVLTVELWALTESWRLGQELPGRAGYAATLDLAAGEWRLAVTGA</sequence>
<gene>
    <name evidence="1" type="ORF">O1G21_00230</name>
</gene>
<keyword evidence="2" id="KW-1185">Reference proteome</keyword>
<evidence type="ECO:0000313" key="1">
    <source>
        <dbReference type="EMBL" id="WBP84431.1"/>
    </source>
</evidence>
<evidence type="ECO:0000313" key="2">
    <source>
        <dbReference type="Proteomes" id="UP001212821"/>
    </source>
</evidence>
<protein>
    <submittedName>
        <fullName evidence="1">Uncharacterized protein</fullName>
    </submittedName>
</protein>
<proteinExistence type="predicted"/>
<dbReference type="RefSeq" id="WP_270139644.1">
    <property type="nucleotide sequence ID" value="NZ_CP115450.1"/>
</dbReference>
<dbReference type="Proteomes" id="UP001212821">
    <property type="component" value="Chromosome"/>
</dbReference>